<dbReference type="PANTHER" id="PTHR35810:SF1">
    <property type="entry name" value="CYTOPLASMIC PROTEIN"/>
    <property type="match status" value="1"/>
</dbReference>
<dbReference type="PANTHER" id="PTHR35810">
    <property type="entry name" value="CYTOPLASMIC PROTEIN-RELATED"/>
    <property type="match status" value="1"/>
</dbReference>
<accession>A0A515MI96</accession>
<dbReference type="KEGG" id="vg:77930906"/>
<dbReference type="InterPro" id="IPR011204">
    <property type="entry name" value="Virulence_RhuM-like"/>
</dbReference>
<name>A0A515MI96_9CAUD</name>
<evidence type="ECO:0000313" key="2">
    <source>
        <dbReference type="Proteomes" id="UP000319161"/>
    </source>
</evidence>
<dbReference type="GeneID" id="77930906"/>
<keyword evidence="2" id="KW-1185">Reference proteome</keyword>
<gene>
    <name evidence="1" type="primary">32</name>
    <name evidence="1" type="ORF">SEA_SIDIOUS_32</name>
</gene>
<protein>
    <submittedName>
        <fullName evidence="1">Helix-turn-helix DNA binding domain protein</fullName>
    </submittedName>
</protein>
<dbReference type="Pfam" id="PF13310">
    <property type="entry name" value="Virulence_RhuM"/>
    <property type="match status" value="1"/>
</dbReference>
<dbReference type="RefSeq" id="YP_010655050.1">
    <property type="nucleotide sequence ID" value="NC_070819.1"/>
</dbReference>
<proteinExistence type="predicted"/>
<evidence type="ECO:0000313" key="1">
    <source>
        <dbReference type="EMBL" id="QDM56379.1"/>
    </source>
</evidence>
<dbReference type="PIRSF" id="PIRSF015268">
    <property type="entry name" value="Virulence_RhuM"/>
    <property type="match status" value="1"/>
</dbReference>
<dbReference type="EMBL" id="MK967384">
    <property type="protein sequence ID" value="QDM56379.1"/>
    <property type="molecule type" value="Genomic_DNA"/>
</dbReference>
<sequence length="349" mass="39739">MAENTGIEVDDNGEFIVYTSPDGTTEVQLRTVDGTAWMSQRELAELYAITVATVSRHLSQIFESGELTRAATVTYREIVGVEQGRQVKRRVEHYNLDLILAVGYKVRGPRGAQFRQWASTVLAEYLIKGFAMNDARLKDPRGTDYFAELLERIRDIRTSEARLYQQIRDIFAESHDYNTDDPRTGLFFAEIQNKLHFAITGNTAPEIIAMRADPAAPNMGLTSWKSKNIRKADVTVAKNYLNEDEIDRLNLLTSQFLDYAEGMARRRKVVNMADWVKKTDDFIEFNEYPVLTGCGRVSREAANGMAGERFGVYKRQLNASTRDDVMASEVDSLKRIEQKILADRARLKR</sequence>
<dbReference type="Proteomes" id="UP000319161">
    <property type="component" value="Segment"/>
</dbReference>
<organism evidence="1 2">
    <name type="scientific">Gordonia phage Sidious</name>
    <dbReference type="NCBI Taxonomy" id="2591118"/>
    <lineage>
        <taxon>Viruses</taxon>
        <taxon>Duplodnaviria</taxon>
        <taxon>Heunggongvirae</taxon>
        <taxon>Uroviricota</taxon>
        <taxon>Caudoviricetes</taxon>
        <taxon>Sidiousvirus</taxon>
        <taxon>Sidiousvirus sidious</taxon>
    </lineage>
</organism>
<reference evidence="1 2" key="1">
    <citation type="submission" date="2019-05" db="EMBL/GenBank/DDBJ databases">
        <authorList>
            <person name="Burnell J."/>
            <person name="Dorr H."/>
            <person name="Griffin H."/>
            <person name="Jordan N."/>
            <person name="Molloy S.D."/>
            <person name="Garlena R.A."/>
            <person name="Russell D.A."/>
            <person name="Pope W.H."/>
            <person name="Jacobs-Sera D."/>
            <person name="Hatfull G.F."/>
        </authorList>
    </citation>
    <scope>NUCLEOTIDE SEQUENCE [LARGE SCALE GENOMIC DNA]</scope>
</reference>